<keyword evidence="3 6" id="KW-0812">Transmembrane</keyword>
<keyword evidence="5 6" id="KW-0472">Membrane</keyword>
<comment type="caution">
    <text evidence="7">The sequence shown here is derived from an EMBL/GenBank/DDBJ whole genome shotgun (WGS) entry which is preliminary data.</text>
</comment>
<evidence type="ECO:0000256" key="2">
    <source>
        <dbReference type="ARBA" id="ARBA00022475"/>
    </source>
</evidence>
<name>A0AA41R4Q9_9BACT</name>
<evidence type="ECO:0000256" key="3">
    <source>
        <dbReference type="ARBA" id="ARBA00022692"/>
    </source>
</evidence>
<evidence type="ECO:0000256" key="5">
    <source>
        <dbReference type="ARBA" id="ARBA00023136"/>
    </source>
</evidence>
<evidence type="ECO:0000256" key="1">
    <source>
        <dbReference type="ARBA" id="ARBA00004651"/>
    </source>
</evidence>
<evidence type="ECO:0000313" key="8">
    <source>
        <dbReference type="Proteomes" id="UP001165427"/>
    </source>
</evidence>
<feature type="transmembrane region" description="Helical" evidence="6">
    <location>
        <begin position="66"/>
        <end position="86"/>
    </location>
</feature>
<dbReference type="EMBL" id="JALJRB010000010">
    <property type="protein sequence ID" value="MCJ8501040.1"/>
    <property type="molecule type" value="Genomic_DNA"/>
</dbReference>
<dbReference type="GO" id="GO:0005886">
    <property type="term" value="C:plasma membrane"/>
    <property type="evidence" value="ECO:0007669"/>
    <property type="project" value="UniProtKB-SubCell"/>
</dbReference>
<comment type="subcellular location">
    <subcellularLocation>
        <location evidence="1">Cell membrane</location>
        <topology evidence="1">Multi-pass membrane protein</topology>
    </subcellularLocation>
</comment>
<organism evidence="7 8">
    <name type="scientific">Desulfatitalea alkaliphila</name>
    <dbReference type="NCBI Taxonomy" id="2929485"/>
    <lineage>
        <taxon>Bacteria</taxon>
        <taxon>Pseudomonadati</taxon>
        <taxon>Thermodesulfobacteriota</taxon>
        <taxon>Desulfobacteria</taxon>
        <taxon>Desulfobacterales</taxon>
        <taxon>Desulfosarcinaceae</taxon>
        <taxon>Desulfatitalea</taxon>
    </lineage>
</organism>
<protein>
    <submittedName>
        <fullName evidence="7">Phosphate-starvation-inducible PsiE family protein</fullName>
    </submittedName>
</protein>
<keyword evidence="8" id="KW-1185">Reference proteome</keyword>
<dbReference type="AlphaFoldDB" id="A0AA41R4Q9"/>
<dbReference type="InterPro" id="IPR020948">
    <property type="entry name" value="P_starv_induced_PsiE-like"/>
</dbReference>
<evidence type="ECO:0000313" key="7">
    <source>
        <dbReference type="EMBL" id="MCJ8501040.1"/>
    </source>
</evidence>
<sequence length="171" mass="19084">MDDLANPKEPLMQKLRIIIRFAVRCLAALMTLVILWGVVDVGWVIYQKLNTPPFLMLTISDMLATFGAFMAVLIAIEIFINITIYLRDDVIHVKIVMATALMAIARKVIILDYATTTPDYIWATAAVVLAMSVGYYLIVKHGEGTTVDCRPSFAEGGESPFQETKPDKEKE</sequence>
<dbReference type="RefSeq" id="WP_246907087.1">
    <property type="nucleotide sequence ID" value="NZ_JALJRB010000010.1"/>
</dbReference>
<evidence type="ECO:0000256" key="6">
    <source>
        <dbReference type="SAM" id="Phobius"/>
    </source>
</evidence>
<feature type="transmembrane region" description="Helical" evidence="6">
    <location>
        <begin position="93"/>
        <end position="114"/>
    </location>
</feature>
<keyword evidence="2" id="KW-1003">Cell membrane</keyword>
<feature type="transmembrane region" description="Helical" evidence="6">
    <location>
        <begin position="120"/>
        <end position="138"/>
    </location>
</feature>
<feature type="transmembrane region" description="Helical" evidence="6">
    <location>
        <begin position="21"/>
        <end position="46"/>
    </location>
</feature>
<dbReference type="Pfam" id="PF06146">
    <property type="entry name" value="PsiE"/>
    <property type="match status" value="1"/>
</dbReference>
<gene>
    <name evidence="7" type="ORF">MRX98_10695</name>
</gene>
<evidence type="ECO:0000256" key="4">
    <source>
        <dbReference type="ARBA" id="ARBA00022989"/>
    </source>
</evidence>
<accession>A0AA41R4Q9</accession>
<reference evidence="7" key="1">
    <citation type="submission" date="2022-04" db="EMBL/GenBank/DDBJ databases">
        <title>Desulfatitalea alkaliphila sp. nov., a novel anaerobic sulfate-reducing bacterium isolated from terrestrial mud volcano, Taman Peninsula, Russia.</title>
        <authorList>
            <person name="Khomyakova M.A."/>
            <person name="Merkel A.Y."/>
            <person name="Slobodkin A.I."/>
        </authorList>
    </citation>
    <scope>NUCLEOTIDE SEQUENCE</scope>
    <source>
        <strain evidence="7">M08but</strain>
    </source>
</reference>
<dbReference type="Proteomes" id="UP001165427">
    <property type="component" value="Unassembled WGS sequence"/>
</dbReference>
<keyword evidence="4 6" id="KW-1133">Transmembrane helix</keyword>
<proteinExistence type="predicted"/>